<dbReference type="EMBL" id="CT868660">
    <property type="protein sequence ID" value="CAK90845.1"/>
    <property type="molecule type" value="Genomic_DNA"/>
</dbReference>
<feature type="compositionally biased region" description="Low complexity" evidence="1">
    <location>
        <begin position="310"/>
        <end position="325"/>
    </location>
</feature>
<dbReference type="OMA" id="RPNKTEP"/>
<evidence type="ECO:0000256" key="1">
    <source>
        <dbReference type="SAM" id="MobiDB-lite"/>
    </source>
</evidence>
<dbReference type="GeneID" id="5044027"/>
<sequence>MYDHPQNGLMEAHSFNLDCLSQDIHQIKQTLQGWTTIFSQLMEITIETHKQNQCNVNPYSLFNKTSLLQQLMATQQRRHKHSQAKDQLKLSPIRPNKTEPDEVIKPENFSKIFNNNKKISIMQLQGTPFDSAFESINKELEEPCREDQYLSVPKSMQMSVDLNKQKKNQHLELQQPKSAKNTYENKQFAFNTKVMRSQDIKTNKENHQHHSSMNKPDSKRTLDQPQLSTVVEENQSPCMSPNENNFRYSIAQSHRQYDQCSTAKTSQNSQRPLNYFQQQQLQSENNRSSSKSCYGNQQAQILSNNTNVINQQQQQNPQQSTQQNPFLNSLNNGSTKNIKQVQTSTSNIPFKQQFEIMNQISNQRAKSYSEQNCKKQLSKRCLDIDLLDKQYETSQELIWKAQKTKK</sequence>
<proteinExistence type="predicted"/>
<organism evidence="2 3">
    <name type="scientific">Paramecium tetraurelia</name>
    <dbReference type="NCBI Taxonomy" id="5888"/>
    <lineage>
        <taxon>Eukaryota</taxon>
        <taxon>Sar</taxon>
        <taxon>Alveolata</taxon>
        <taxon>Ciliophora</taxon>
        <taxon>Intramacronucleata</taxon>
        <taxon>Oligohymenophorea</taxon>
        <taxon>Peniculida</taxon>
        <taxon>Parameciidae</taxon>
        <taxon>Paramecium</taxon>
    </lineage>
</organism>
<accession>A0E6C8</accession>
<dbReference type="InParanoid" id="A0E6C8"/>
<dbReference type="KEGG" id="ptm:GSPATT00003710001"/>
<dbReference type="RefSeq" id="XP_001458242.1">
    <property type="nucleotide sequence ID" value="XM_001458205.1"/>
</dbReference>
<evidence type="ECO:0000313" key="3">
    <source>
        <dbReference type="Proteomes" id="UP000000600"/>
    </source>
</evidence>
<feature type="compositionally biased region" description="Basic and acidic residues" evidence="1">
    <location>
        <begin position="196"/>
        <end position="208"/>
    </location>
</feature>
<name>A0E6C8_PARTE</name>
<dbReference type="AlphaFoldDB" id="A0E6C8"/>
<dbReference type="Proteomes" id="UP000000600">
    <property type="component" value="Unassembled WGS sequence"/>
</dbReference>
<dbReference type="OrthoDB" id="300170at2759"/>
<keyword evidence="3" id="KW-1185">Reference proteome</keyword>
<dbReference type="HOGENOM" id="CLU_738652_0_0_1"/>
<gene>
    <name evidence="2" type="ORF">GSPATT00003710001</name>
</gene>
<feature type="region of interest" description="Disordered" evidence="1">
    <location>
        <begin position="192"/>
        <end position="223"/>
    </location>
</feature>
<feature type="region of interest" description="Disordered" evidence="1">
    <location>
        <begin position="310"/>
        <end position="334"/>
    </location>
</feature>
<evidence type="ECO:0000313" key="2">
    <source>
        <dbReference type="EMBL" id="CAK90845.1"/>
    </source>
</evidence>
<reference evidence="2 3" key="1">
    <citation type="journal article" date="2006" name="Nature">
        <title>Global trends of whole-genome duplications revealed by the ciliate Paramecium tetraurelia.</title>
        <authorList>
            <consortium name="Genoscope"/>
            <person name="Aury J.-M."/>
            <person name="Jaillon O."/>
            <person name="Duret L."/>
            <person name="Noel B."/>
            <person name="Jubin C."/>
            <person name="Porcel B.M."/>
            <person name="Segurens B."/>
            <person name="Daubin V."/>
            <person name="Anthouard V."/>
            <person name="Aiach N."/>
            <person name="Arnaiz O."/>
            <person name="Billaut A."/>
            <person name="Beisson J."/>
            <person name="Blanc I."/>
            <person name="Bouhouche K."/>
            <person name="Camara F."/>
            <person name="Duharcourt S."/>
            <person name="Guigo R."/>
            <person name="Gogendeau D."/>
            <person name="Katinka M."/>
            <person name="Keller A.-M."/>
            <person name="Kissmehl R."/>
            <person name="Klotz C."/>
            <person name="Koll F."/>
            <person name="Le Moue A."/>
            <person name="Lepere C."/>
            <person name="Malinsky S."/>
            <person name="Nowacki M."/>
            <person name="Nowak J.K."/>
            <person name="Plattner H."/>
            <person name="Poulain J."/>
            <person name="Ruiz F."/>
            <person name="Serrano V."/>
            <person name="Zagulski M."/>
            <person name="Dessen P."/>
            <person name="Betermier M."/>
            <person name="Weissenbach J."/>
            <person name="Scarpelli C."/>
            <person name="Schachter V."/>
            <person name="Sperling L."/>
            <person name="Meyer E."/>
            <person name="Cohen J."/>
            <person name="Wincker P."/>
        </authorList>
    </citation>
    <scope>NUCLEOTIDE SEQUENCE [LARGE SCALE GENOMIC DNA]</scope>
    <source>
        <strain evidence="2 3">Stock d4-2</strain>
    </source>
</reference>
<protein>
    <submittedName>
        <fullName evidence="2">Uncharacterized protein</fullName>
    </submittedName>
</protein>